<comment type="caution">
    <text evidence="9">The sequence shown here is derived from an EMBL/GenBank/DDBJ whole genome shotgun (WGS) entry which is preliminary data.</text>
</comment>
<evidence type="ECO:0000256" key="1">
    <source>
        <dbReference type="ARBA" id="ARBA00004651"/>
    </source>
</evidence>
<dbReference type="PANTHER" id="PTHR30269:SF37">
    <property type="entry name" value="MEMBRANE TRANSPORTER PROTEIN"/>
    <property type="match status" value="1"/>
</dbReference>
<dbReference type="InterPro" id="IPR052017">
    <property type="entry name" value="TSUP"/>
</dbReference>
<keyword evidence="7 8" id="KW-0472">Membrane</keyword>
<gene>
    <name evidence="9" type="ORF">TP2_10120</name>
</gene>
<evidence type="ECO:0000313" key="10">
    <source>
        <dbReference type="Proteomes" id="UP000027432"/>
    </source>
</evidence>
<dbReference type="EMBL" id="AUND01000034">
    <property type="protein sequence ID" value="KEO51825.1"/>
    <property type="molecule type" value="Genomic_DNA"/>
</dbReference>
<evidence type="ECO:0000256" key="2">
    <source>
        <dbReference type="ARBA" id="ARBA00009142"/>
    </source>
</evidence>
<dbReference type="STRING" id="1353537.TP2_10120"/>
<dbReference type="GO" id="GO:0005886">
    <property type="term" value="C:plasma membrane"/>
    <property type="evidence" value="ECO:0007669"/>
    <property type="project" value="UniProtKB-SubCell"/>
</dbReference>
<proteinExistence type="inferred from homology"/>
<reference evidence="9 10" key="1">
    <citation type="submission" date="2013-07" db="EMBL/GenBank/DDBJ databases">
        <title>Thioclava pacifica DSM 10166 Genome Sequencing.</title>
        <authorList>
            <person name="Lai Q."/>
            <person name="Shao Z."/>
        </authorList>
    </citation>
    <scope>NUCLEOTIDE SEQUENCE [LARGE SCALE GENOMIC DNA]</scope>
    <source>
        <strain evidence="9 10">DSM 10166</strain>
    </source>
</reference>
<accession>A0A074J7H2</accession>
<dbReference type="Proteomes" id="UP000027432">
    <property type="component" value="Unassembled WGS sequence"/>
</dbReference>
<keyword evidence="4 8" id="KW-1003">Cell membrane</keyword>
<keyword evidence="6 8" id="KW-1133">Transmembrane helix</keyword>
<name>A0A074J7H2_9RHOB</name>
<feature type="transmembrane region" description="Helical" evidence="8">
    <location>
        <begin position="126"/>
        <end position="145"/>
    </location>
</feature>
<evidence type="ECO:0000313" key="9">
    <source>
        <dbReference type="EMBL" id="KEO51825.1"/>
    </source>
</evidence>
<feature type="transmembrane region" description="Helical" evidence="8">
    <location>
        <begin position="72"/>
        <end position="91"/>
    </location>
</feature>
<comment type="subcellular location">
    <subcellularLocation>
        <location evidence="1 8">Cell membrane</location>
        <topology evidence="1 8">Multi-pass membrane protein</topology>
    </subcellularLocation>
</comment>
<evidence type="ECO:0000256" key="5">
    <source>
        <dbReference type="ARBA" id="ARBA00022692"/>
    </source>
</evidence>
<evidence type="ECO:0000256" key="4">
    <source>
        <dbReference type="ARBA" id="ARBA00022475"/>
    </source>
</evidence>
<feature type="transmembrane region" description="Helical" evidence="8">
    <location>
        <begin position="97"/>
        <end position="114"/>
    </location>
</feature>
<keyword evidence="5 8" id="KW-0812">Transmembrane</keyword>
<evidence type="ECO:0000256" key="3">
    <source>
        <dbReference type="ARBA" id="ARBA00022448"/>
    </source>
</evidence>
<evidence type="ECO:0000256" key="8">
    <source>
        <dbReference type="RuleBase" id="RU363041"/>
    </source>
</evidence>
<keyword evidence="10" id="KW-1185">Reference proteome</keyword>
<organism evidence="9 10">
    <name type="scientific">Thioclava pacifica DSM 10166</name>
    <dbReference type="NCBI Taxonomy" id="1353537"/>
    <lineage>
        <taxon>Bacteria</taxon>
        <taxon>Pseudomonadati</taxon>
        <taxon>Pseudomonadota</taxon>
        <taxon>Alphaproteobacteria</taxon>
        <taxon>Rhodobacterales</taxon>
        <taxon>Paracoccaceae</taxon>
        <taxon>Thioclava</taxon>
    </lineage>
</organism>
<dbReference type="InterPro" id="IPR002781">
    <property type="entry name" value="TM_pro_TauE-like"/>
</dbReference>
<sequence length="246" mass="25077">MLSTTTALVIGAVFFSAFLRGVAGFGFALAAVPIVSLLLPPVEAVALAVLLQVVVGLRDIFTLRGDAHMPSLMRLSAGAVLGTPLGIFALTALSPDGARVIIAAVVLAGLVVLVRYRPTHAHPHGGLAVIAGIASGAFSGLAAMPGPPAVAYYLGGGTSSVQTRASLLLFFFFASLMATPGLALAGAIDAKTLWLTVVSIPALALGTWVGTRAFARLDHGQYRMLAIGVMAFSGLLAGWRGLSAFL</sequence>
<comment type="similarity">
    <text evidence="2 8">Belongs to the 4-toluene sulfonate uptake permease (TSUP) (TC 2.A.102) family.</text>
</comment>
<dbReference type="PANTHER" id="PTHR30269">
    <property type="entry name" value="TRANSMEMBRANE PROTEIN YFCA"/>
    <property type="match status" value="1"/>
</dbReference>
<protein>
    <recommendedName>
        <fullName evidence="8">Probable membrane transporter protein</fullName>
    </recommendedName>
</protein>
<keyword evidence="3" id="KW-0813">Transport</keyword>
<dbReference type="RefSeq" id="WP_038078157.1">
    <property type="nucleotide sequence ID" value="NZ_AUND01000034.1"/>
</dbReference>
<feature type="transmembrane region" description="Helical" evidence="8">
    <location>
        <begin position="40"/>
        <end position="60"/>
    </location>
</feature>
<dbReference type="Pfam" id="PF01925">
    <property type="entry name" value="TauE"/>
    <property type="match status" value="1"/>
</dbReference>
<dbReference type="eggNOG" id="COG0730">
    <property type="taxonomic scope" value="Bacteria"/>
</dbReference>
<feature type="transmembrane region" description="Helical" evidence="8">
    <location>
        <begin position="165"/>
        <end position="185"/>
    </location>
</feature>
<feature type="transmembrane region" description="Helical" evidence="8">
    <location>
        <begin position="192"/>
        <end position="210"/>
    </location>
</feature>
<evidence type="ECO:0000256" key="6">
    <source>
        <dbReference type="ARBA" id="ARBA00022989"/>
    </source>
</evidence>
<feature type="transmembrane region" description="Helical" evidence="8">
    <location>
        <begin position="222"/>
        <end position="242"/>
    </location>
</feature>
<evidence type="ECO:0000256" key="7">
    <source>
        <dbReference type="ARBA" id="ARBA00023136"/>
    </source>
</evidence>
<dbReference type="AlphaFoldDB" id="A0A074J7H2"/>